<dbReference type="InterPro" id="IPR041698">
    <property type="entry name" value="Methyltransf_25"/>
</dbReference>
<dbReference type="InterPro" id="IPR029063">
    <property type="entry name" value="SAM-dependent_MTases_sf"/>
</dbReference>
<reference evidence="2" key="1">
    <citation type="submission" date="2021-06" db="EMBL/GenBank/DDBJ databases">
        <authorList>
            <person name="Kallberg Y."/>
            <person name="Tangrot J."/>
            <person name="Rosling A."/>
        </authorList>
    </citation>
    <scope>NUCLEOTIDE SEQUENCE</scope>
    <source>
        <strain evidence="2">MA453B</strain>
    </source>
</reference>
<protein>
    <submittedName>
        <fullName evidence="2">18271_t:CDS:1</fullName>
    </submittedName>
</protein>
<dbReference type="Pfam" id="PF13649">
    <property type="entry name" value="Methyltransf_25"/>
    <property type="match status" value="1"/>
</dbReference>
<dbReference type="AlphaFoldDB" id="A0A9N8WLL4"/>
<feature type="domain" description="Methyltransferase" evidence="1">
    <location>
        <begin position="90"/>
        <end position="175"/>
    </location>
</feature>
<dbReference type="EMBL" id="CAJVPY010000723">
    <property type="protein sequence ID" value="CAG8489003.1"/>
    <property type="molecule type" value="Genomic_DNA"/>
</dbReference>
<name>A0A9N8WLL4_9GLOM</name>
<dbReference type="OrthoDB" id="9984419at2759"/>
<gene>
    <name evidence="2" type="ORF">DERYTH_LOCUS2315</name>
</gene>
<keyword evidence="3" id="KW-1185">Reference proteome</keyword>
<accession>A0A9N8WLL4</accession>
<evidence type="ECO:0000313" key="3">
    <source>
        <dbReference type="Proteomes" id="UP000789405"/>
    </source>
</evidence>
<evidence type="ECO:0000259" key="1">
    <source>
        <dbReference type="Pfam" id="PF13649"/>
    </source>
</evidence>
<dbReference type="Gene3D" id="3.40.50.150">
    <property type="entry name" value="Vaccinia Virus protein VP39"/>
    <property type="match status" value="1"/>
</dbReference>
<evidence type="ECO:0000313" key="2">
    <source>
        <dbReference type="EMBL" id="CAG8489003.1"/>
    </source>
</evidence>
<organism evidence="2 3">
    <name type="scientific">Dentiscutata erythropus</name>
    <dbReference type="NCBI Taxonomy" id="1348616"/>
    <lineage>
        <taxon>Eukaryota</taxon>
        <taxon>Fungi</taxon>
        <taxon>Fungi incertae sedis</taxon>
        <taxon>Mucoromycota</taxon>
        <taxon>Glomeromycotina</taxon>
        <taxon>Glomeromycetes</taxon>
        <taxon>Diversisporales</taxon>
        <taxon>Gigasporaceae</taxon>
        <taxon>Dentiscutata</taxon>
    </lineage>
</organism>
<proteinExistence type="predicted"/>
<dbReference type="CDD" id="cd02440">
    <property type="entry name" value="AdoMet_MTases"/>
    <property type="match status" value="1"/>
</dbReference>
<dbReference type="Proteomes" id="UP000789405">
    <property type="component" value="Unassembled WGS sequence"/>
</dbReference>
<dbReference type="SUPFAM" id="SSF53335">
    <property type="entry name" value="S-adenosyl-L-methionine-dependent methyltransferases"/>
    <property type="match status" value="1"/>
</dbReference>
<sequence>MGGYISKPRRNSNLKLKHPLNRFPSIKYSSRVSSRTPSYTPSVSKLPEIEEPHDFLTYDPIDTLQIAHYMIRAFWGKNYFAPVADVLKKEGSCVLDINDEFPGAYFTGIDTLKMYPTEIKPRNVKFICGNWLEGLDLPDDYFDYVFINFLNFGLSKDVWENKIIPEVTRVLKPGGYIEITPCDLKWYNEGPIAKYWMSTILKELKAKNVEPAFGHQIIEMIEQTGKFSQPQSEEKDHPIGSWGGDIGKTSLSCLKYYIKAKTLQNIITYDNDNTFETMFKDLFDEIEEQNMYSKSIRFWAMKI</sequence>
<comment type="caution">
    <text evidence="2">The sequence shown here is derived from an EMBL/GenBank/DDBJ whole genome shotgun (WGS) entry which is preliminary data.</text>
</comment>